<dbReference type="GeneID" id="86052122"/>
<dbReference type="EMBL" id="VUMI01000004">
    <property type="protein sequence ID" value="MSS87416.1"/>
    <property type="molecule type" value="Genomic_DNA"/>
</dbReference>
<evidence type="ECO:0000313" key="2">
    <source>
        <dbReference type="EMBL" id="MSS87416.1"/>
    </source>
</evidence>
<dbReference type="SUPFAM" id="SSF52266">
    <property type="entry name" value="SGNH hydrolase"/>
    <property type="match status" value="1"/>
</dbReference>
<dbReference type="Pfam" id="PF16227">
    <property type="entry name" value="DUF4886"/>
    <property type="match status" value="1"/>
</dbReference>
<feature type="domain" description="DUF4886" evidence="1">
    <location>
        <begin position="5"/>
        <end position="231"/>
    </location>
</feature>
<dbReference type="Gene3D" id="3.40.50.1110">
    <property type="entry name" value="SGNH hydrolase"/>
    <property type="match status" value="1"/>
</dbReference>
<dbReference type="RefSeq" id="WP_154463489.1">
    <property type="nucleotide sequence ID" value="NZ_JAXDZL010000140.1"/>
</dbReference>
<dbReference type="InterPro" id="IPR036514">
    <property type="entry name" value="SGNH_hydro_sf"/>
</dbReference>
<proteinExistence type="predicted"/>
<dbReference type="InterPro" id="IPR032616">
    <property type="entry name" value="DUF4886"/>
</dbReference>
<evidence type="ECO:0000259" key="1">
    <source>
        <dbReference type="Pfam" id="PF16227"/>
    </source>
</evidence>
<dbReference type="AlphaFoldDB" id="A0A6N7VWK8"/>
<keyword evidence="3" id="KW-1185">Reference proteome</keyword>
<sequence>MKEIKILAVGNSFTEDAFYYLHDIFEASGINCLAVNLYIGGCSLKRHWENIETGERVYEYQKNGKTEGKYVSSEEVLNAEKWDYILTQQASHDSGMWETYEPWLEKVIGFFRQECPTAEILLQKTWAYETDSTHEAFSRYHNSQYEMYERLSECYEKAVEKIKARLIPSADVIQKVREEKGFRYSEGEKSLCRDGFHMDMIYGRYLVAALIFSFVTGKDIRKNSFIPNGAQKELVETIQRTIIDALK</sequence>
<accession>A0A6N7VWK8</accession>
<evidence type="ECO:0000313" key="3">
    <source>
        <dbReference type="Proteomes" id="UP000436047"/>
    </source>
</evidence>
<dbReference type="Proteomes" id="UP000436047">
    <property type="component" value="Unassembled WGS sequence"/>
</dbReference>
<protein>
    <submittedName>
        <fullName evidence="2">DUF4886 domain-containing protein</fullName>
    </submittedName>
</protein>
<reference evidence="2 3" key="1">
    <citation type="submission" date="2019-08" db="EMBL/GenBank/DDBJ databases">
        <title>In-depth cultivation of the pig gut microbiome towards novel bacterial diversity and tailored functional studies.</title>
        <authorList>
            <person name="Wylensek D."/>
            <person name="Hitch T.C.A."/>
            <person name="Clavel T."/>
        </authorList>
    </citation>
    <scope>NUCLEOTIDE SEQUENCE [LARGE SCALE GENOMIC DNA]</scope>
    <source>
        <strain evidence="2 3">WCA-389-WT-23B</strain>
    </source>
</reference>
<comment type="caution">
    <text evidence="2">The sequence shown here is derived from an EMBL/GenBank/DDBJ whole genome shotgun (WGS) entry which is preliminary data.</text>
</comment>
<name>A0A6N7VWK8_9FIRM</name>
<gene>
    <name evidence="2" type="ORF">FYJ45_03345</name>
</gene>
<organism evidence="2 3">
    <name type="scientific">Eisenbergiella porci</name>
    <dbReference type="NCBI Taxonomy" id="2652274"/>
    <lineage>
        <taxon>Bacteria</taxon>
        <taxon>Bacillati</taxon>
        <taxon>Bacillota</taxon>
        <taxon>Clostridia</taxon>
        <taxon>Lachnospirales</taxon>
        <taxon>Lachnospiraceae</taxon>
        <taxon>Eisenbergiella</taxon>
    </lineage>
</organism>